<accession>A0A2S5SU88</accession>
<dbReference type="RefSeq" id="WP_104302549.1">
    <property type="nucleotide sequence ID" value="NZ_PSNX01000008.1"/>
</dbReference>
<dbReference type="Proteomes" id="UP000238605">
    <property type="component" value="Unassembled WGS sequence"/>
</dbReference>
<dbReference type="InterPro" id="IPR002937">
    <property type="entry name" value="Amino_oxidase"/>
</dbReference>
<protein>
    <submittedName>
        <fullName evidence="2">FAD-dependent oxidoreductase</fullName>
    </submittedName>
</protein>
<dbReference type="SUPFAM" id="SSF51905">
    <property type="entry name" value="FAD/NAD(P)-binding domain"/>
    <property type="match status" value="1"/>
</dbReference>
<dbReference type="GO" id="GO:0016491">
    <property type="term" value="F:oxidoreductase activity"/>
    <property type="evidence" value="ECO:0007669"/>
    <property type="project" value="InterPro"/>
</dbReference>
<comment type="caution">
    <text evidence="2">The sequence shown here is derived from an EMBL/GenBank/DDBJ whole genome shotgun (WGS) entry which is preliminary data.</text>
</comment>
<dbReference type="PANTHER" id="PTHR16128:SF5">
    <property type="entry name" value="FAD_NAD(P)-BINDING OXIDOREDUCTASE FAMILY PROTEIN"/>
    <property type="match status" value="1"/>
</dbReference>
<feature type="domain" description="Amine oxidase" evidence="1">
    <location>
        <begin position="90"/>
        <end position="318"/>
    </location>
</feature>
<evidence type="ECO:0000259" key="1">
    <source>
        <dbReference type="Pfam" id="PF01593"/>
    </source>
</evidence>
<gene>
    <name evidence="2" type="ORF">C1704_09830</name>
</gene>
<evidence type="ECO:0000313" key="2">
    <source>
        <dbReference type="EMBL" id="PPE66266.1"/>
    </source>
</evidence>
<dbReference type="PRINTS" id="PR00419">
    <property type="entry name" value="ADXRDTASE"/>
</dbReference>
<dbReference type="PANTHER" id="PTHR16128">
    <property type="entry name" value="FAD/NAD(P)-BINDING OXIDOREDUCTASE FAMILY PROTEIN"/>
    <property type="match status" value="1"/>
</dbReference>
<dbReference type="OrthoDB" id="5792777at2"/>
<dbReference type="EMBL" id="PSNX01000008">
    <property type="protein sequence ID" value="PPE66266.1"/>
    <property type="molecule type" value="Genomic_DNA"/>
</dbReference>
<dbReference type="InterPro" id="IPR036188">
    <property type="entry name" value="FAD/NAD-bd_sf"/>
</dbReference>
<dbReference type="Pfam" id="PF01593">
    <property type="entry name" value="Amino_oxidase"/>
    <property type="match status" value="1"/>
</dbReference>
<dbReference type="Gene3D" id="3.90.660.10">
    <property type="match status" value="1"/>
</dbReference>
<reference evidence="2 3" key="1">
    <citation type="submission" date="2018-02" db="EMBL/GenBank/DDBJ databases">
        <title>Reclassifiation of [Polyangium] brachysporum DSM 7029 as Guopingzhaonella breviflexa gen. nov., sp. nov., a member of the family Comamonadaceae.</title>
        <authorList>
            <person name="Tang B."/>
        </authorList>
    </citation>
    <scope>NUCLEOTIDE SEQUENCE [LARGE SCALE GENOMIC DNA]</scope>
    <source>
        <strain evidence="2 3">BCRC 80649</strain>
    </source>
</reference>
<dbReference type="Pfam" id="PF13450">
    <property type="entry name" value="NAD_binding_8"/>
    <property type="match status" value="1"/>
</dbReference>
<organism evidence="2 3">
    <name type="scientific">Caldimonas caldifontis</name>
    <dbReference type="NCBI Taxonomy" id="1452508"/>
    <lineage>
        <taxon>Bacteria</taxon>
        <taxon>Pseudomonadati</taxon>
        <taxon>Pseudomonadota</taxon>
        <taxon>Betaproteobacteria</taxon>
        <taxon>Burkholderiales</taxon>
        <taxon>Sphaerotilaceae</taxon>
        <taxon>Caldimonas</taxon>
    </lineage>
</organism>
<proteinExistence type="predicted"/>
<evidence type="ECO:0000313" key="3">
    <source>
        <dbReference type="Proteomes" id="UP000238605"/>
    </source>
</evidence>
<dbReference type="Gene3D" id="3.50.50.60">
    <property type="entry name" value="FAD/NAD(P)-binding domain"/>
    <property type="match status" value="1"/>
</dbReference>
<keyword evidence="3" id="KW-1185">Reference proteome</keyword>
<name>A0A2S5SU88_9BURK</name>
<sequence>MTISHVAVIGAGLAGLTCARELAAAGVQVRLYDKSRGPGGRLSTRHSPAGPFDHGGADFAASGSDFAQQVSQWTEAGWLAGVDDARHTGVGGMNALPRALAQGLAVQLDTEIAAIEPAGEGRWQLRAHQPVPGLAEQVFDAVVVAVPAEQAVPLLGVAPALAEGVRPVRSEPTWTVMAAWPLALPARSERLQPASGPLREARRDDTRPGRERVAGVGCRWVLHATPDWSANNLDAPPDQVLRRLLDAFGEALGVRLARPAHAVAHRWRYAQVPQPLSEPCSWEATLRIGACGDTWHATGKAEGIERAWLSGRALARAMQAT</sequence>
<dbReference type="AlphaFoldDB" id="A0A2S5SU88"/>